<reference evidence="2" key="1">
    <citation type="submission" date="2025-08" db="UniProtKB">
        <authorList>
            <consortium name="RefSeq"/>
        </authorList>
    </citation>
    <scope>IDENTIFICATION</scope>
    <source>
        <strain evidence="2">Tuebingen</strain>
        <tissue evidence="2">Fibroblasts and whole tissue</tissue>
    </source>
</reference>
<keyword evidence="2" id="KW-0675">Receptor</keyword>
<evidence type="ECO:0000313" key="2">
    <source>
        <dbReference type="RefSeq" id="XP_073787490.1"/>
    </source>
</evidence>
<gene>
    <name evidence="2" type="primary">LOC101884669</name>
</gene>
<sequence>MSSRAALLLWMCFADLFLYTVTSALPSSALSITKCVIIQYTNITCYWETTNLHPNNSSSYRLQINKTSCQSKNSFILVGVCETRGSNCSVQPIDSALHCFHADVLASTSNGFIRSPPFFFEGVNAVQLRPPQITHLRPSANRSECLEVIWRITESFPKKERVFIRLQMECTTHGQTRSQTVQAFPLEALQLCDLHPGSKYTVRLRVQDRRVQEHWSSWTSVETTTAERAPSAAPRIWKQIHPAGEAGKRRLTLHWKAVPWPEVNGVVISYSAWCHSQLDSSRWSCAVTNASKSFCVLFVSDHPCVCSLTAINSVGASPAAHIFIPAHTHTDELPPPQNISVTPLDETQLKVEWTASLNQSESGFMLQWTSVPHIGPSDLYWEPFNETARSFVVTGLLPGVPYNLSVVSLFGRRTGGEISAIAFTQEEAPSVGPQLTVLKISSSSVSLKWDPVPLEKLHGFIQHYSVLWSINGKEKSEQVDAGVCQMSLGGLTAGVYNISVKAHTAAGGAVGPWQMVAVGLEDVQVIPILLCALLLTFLILIIAVCMRVKIKQCLCPTVPDPSKSSLSTWSKSKPSQHMFQTSSMSFIVSLDQGYSEKDFVPVQVFPYHTIIHHDNKNTQSNTYNISPEITYLEPKLQKTFPTFFQNQSYSKSNPILPAEYKLEESTDLLFESLLDHQNNHAHLCSSHADLCGYMHVSQSYAPFVTIVDPYRILEPHELPQSLQVLSDDTST</sequence>
<accession>A0AC58HZS5</accession>
<proteinExistence type="predicted"/>
<keyword evidence="1" id="KW-1185">Reference proteome</keyword>
<evidence type="ECO:0000313" key="1">
    <source>
        <dbReference type="Proteomes" id="UP000000437"/>
    </source>
</evidence>
<dbReference type="RefSeq" id="XP_073787490.1">
    <property type="nucleotide sequence ID" value="XM_073931389.1"/>
</dbReference>
<protein>
    <submittedName>
        <fullName evidence="2">Interleukin-6 receptor subunit beta isoform X1</fullName>
    </submittedName>
</protein>
<dbReference type="Proteomes" id="UP000000437">
    <property type="component" value="Chromosome 2"/>
</dbReference>
<organism evidence="1 2">
    <name type="scientific">Danio rerio</name>
    <name type="common">Zebrafish</name>
    <name type="synonym">Brachydanio rerio</name>
    <dbReference type="NCBI Taxonomy" id="7955"/>
    <lineage>
        <taxon>Eukaryota</taxon>
        <taxon>Metazoa</taxon>
        <taxon>Chordata</taxon>
        <taxon>Craniata</taxon>
        <taxon>Vertebrata</taxon>
        <taxon>Euteleostomi</taxon>
        <taxon>Actinopterygii</taxon>
        <taxon>Neopterygii</taxon>
        <taxon>Teleostei</taxon>
        <taxon>Ostariophysi</taxon>
        <taxon>Cypriniformes</taxon>
        <taxon>Danionidae</taxon>
        <taxon>Danioninae</taxon>
        <taxon>Danio</taxon>
    </lineage>
</organism>
<name>A0AC58HZS5_DANRE</name>